<dbReference type="EMBL" id="FPHJ01000023">
    <property type="protein sequence ID" value="SFV58106.1"/>
    <property type="molecule type" value="Genomic_DNA"/>
</dbReference>
<proteinExistence type="predicted"/>
<reference evidence="1" key="1">
    <citation type="submission" date="2016-10" db="EMBL/GenBank/DDBJ databases">
        <authorList>
            <person name="de Groot N.N."/>
        </authorList>
    </citation>
    <scope>NUCLEOTIDE SEQUENCE</scope>
</reference>
<organism evidence="1">
    <name type="scientific">hydrothermal vent metagenome</name>
    <dbReference type="NCBI Taxonomy" id="652676"/>
    <lineage>
        <taxon>unclassified sequences</taxon>
        <taxon>metagenomes</taxon>
        <taxon>ecological metagenomes</taxon>
    </lineage>
</organism>
<sequence>MDNDAHCSDQEMTQMNVHNNTIDLCISSCFVHSVFLQSNINYYYSDLSPVNVSQLIISQYKSLTSEIITPPPTV</sequence>
<accession>A0A1W1BX50</accession>
<dbReference type="AlphaFoldDB" id="A0A1W1BX50"/>
<evidence type="ECO:0000313" key="1">
    <source>
        <dbReference type="EMBL" id="SFV58106.1"/>
    </source>
</evidence>
<gene>
    <name evidence="1" type="ORF">MNB_SUP05-5-767</name>
</gene>
<protein>
    <submittedName>
        <fullName evidence="1">Uncharacterized protein</fullName>
    </submittedName>
</protein>
<name>A0A1W1BX50_9ZZZZ</name>